<gene>
    <name evidence="2" type="ORF">PCLFYP37_02704</name>
</gene>
<evidence type="ECO:0000313" key="2">
    <source>
        <dbReference type="EMBL" id="VYU38513.1"/>
    </source>
</evidence>
<dbReference type="Pfam" id="PF20600">
    <property type="entry name" value="ExoX-like_C"/>
    <property type="match status" value="1"/>
</dbReference>
<feature type="domain" description="Exodeoxyribonuclease X-like C-terminal" evidence="1">
    <location>
        <begin position="93"/>
        <end position="119"/>
    </location>
</feature>
<evidence type="ECO:0000259" key="1">
    <source>
        <dbReference type="Pfam" id="PF20600"/>
    </source>
</evidence>
<protein>
    <submittedName>
        <fullName evidence="2">Exodeoxyribonuclease X</fullName>
    </submittedName>
</protein>
<name>A0A6N3EJ46_9BACT</name>
<dbReference type="AlphaFoldDB" id="A0A6N3EJ46"/>
<proteinExistence type="predicted"/>
<accession>A0A6N3EJ46</accession>
<dbReference type="RefSeq" id="WP_412442104.1">
    <property type="nucleotide sequence ID" value="NZ_CACRUT010000015.1"/>
</dbReference>
<sequence length="259" mass="30111">MARVTATVATFNSGRTSENGFYAISIATPYRRYYALWRIFTDERPPLFIRTLADTFVMAAGKAMDLLKYCKVTLKWVDNTFFIPYYEQTYDTLTFGKYRGKRIAEVYYIDPNYVLWMANRFEPEKKKLLKLKETAQCFAMVHAELSPPRRPAYRSPSRYVGEKGEKLEALRLKILYVKQQVDTYKPDFYIDQRILAADSQGNRYTFTEKAAGRSQTPKALSCFSRQLSPGMEITLSARVMGHYESQGVKYTRLGYVKYS</sequence>
<reference evidence="2" key="1">
    <citation type="submission" date="2019-11" db="EMBL/GenBank/DDBJ databases">
        <authorList>
            <person name="Feng L."/>
        </authorList>
    </citation>
    <scope>NUCLEOTIDE SEQUENCE</scope>
    <source>
        <strain evidence="2">PclaraLFYP37</strain>
    </source>
</reference>
<organism evidence="2">
    <name type="scientific">Paraprevotella clara</name>
    <dbReference type="NCBI Taxonomy" id="454154"/>
    <lineage>
        <taxon>Bacteria</taxon>
        <taxon>Pseudomonadati</taxon>
        <taxon>Bacteroidota</taxon>
        <taxon>Bacteroidia</taxon>
        <taxon>Bacteroidales</taxon>
        <taxon>Prevotellaceae</taxon>
        <taxon>Paraprevotella</taxon>
    </lineage>
</organism>
<dbReference type="InterPro" id="IPR046768">
    <property type="entry name" value="ExoX-like_C"/>
</dbReference>
<dbReference type="EMBL" id="CACRUT010000015">
    <property type="protein sequence ID" value="VYU38513.1"/>
    <property type="molecule type" value="Genomic_DNA"/>
</dbReference>